<dbReference type="KEGG" id="rru:Rru_A0850"/>
<dbReference type="HOGENOM" id="CLU_2107127_0_0_5"/>
<gene>
    <name evidence="1" type="ordered locus">Rru_A0850</name>
</gene>
<accession>Q2RW44</accession>
<dbReference type="Proteomes" id="UP000001929">
    <property type="component" value="Chromosome"/>
</dbReference>
<evidence type="ECO:0000313" key="1">
    <source>
        <dbReference type="EMBL" id="ABC21651.1"/>
    </source>
</evidence>
<organism evidence="1 2">
    <name type="scientific">Rhodospirillum rubrum (strain ATCC 11170 / ATH 1.1.1 / DSM 467 / LMG 4362 / NCIMB 8255 / S1)</name>
    <dbReference type="NCBI Taxonomy" id="269796"/>
    <lineage>
        <taxon>Bacteria</taxon>
        <taxon>Pseudomonadati</taxon>
        <taxon>Pseudomonadota</taxon>
        <taxon>Alphaproteobacteria</taxon>
        <taxon>Rhodospirillales</taxon>
        <taxon>Rhodospirillaceae</taxon>
        <taxon>Rhodospirillum</taxon>
    </lineage>
</organism>
<sequence>MGADRFSFPFSLFMDVTEVSVIDRGRRYRADDPFTTKRTHRVWSGGVGDTDLNPAQAARRVVDKMDDVILAYLLGIGEPRHIGDRPVHPPYEDGQQAALQRCSEIHIGCVINLSR</sequence>
<dbReference type="EMBL" id="CP000230">
    <property type="protein sequence ID" value="ABC21651.1"/>
    <property type="molecule type" value="Genomic_DNA"/>
</dbReference>
<reference evidence="1 2" key="1">
    <citation type="journal article" date="2011" name="Stand. Genomic Sci.">
        <title>Complete genome sequence of Rhodospirillum rubrum type strain (S1).</title>
        <authorList>
            <person name="Munk A.C."/>
            <person name="Copeland A."/>
            <person name="Lucas S."/>
            <person name="Lapidus A."/>
            <person name="Del Rio T.G."/>
            <person name="Barry K."/>
            <person name="Detter J.C."/>
            <person name="Hammon N."/>
            <person name="Israni S."/>
            <person name="Pitluck S."/>
            <person name="Brettin T."/>
            <person name="Bruce D."/>
            <person name="Han C."/>
            <person name="Tapia R."/>
            <person name="Gilna P."/>
            <person name="Schmutz J."/>
            <person name="Larimer F."/>
            <person name="Land M."/>
            <person name="Kyrpides N.C."/>
            <person name="Mavromatis K."/>
            <person name="Richardson P."/>
            <person name="Rohde M."/>
            <person name="Goker M."/>
            <person name="Klenk H.P."/>
            <person name="Zhang Y."/>
            <person name="Roberts G.P."/>
            <person name="Reslewic S."/>
            <person name="Schwartz D.C."/>
        </authorList>
    </citation>
    <scope>NUCLEOTIDE SEQUENCE [LARGE SCALE GENOMIC DNA]</scope>
    <source>
        <strain evidence="2">ATCC 11170 / ATH 1.1.1 / DSM 467 / LMG 4362 / NCIMB 8255 / S1</strain>
    </source>
</reference>
<proteinExistence type="predicted"/>
<dbReference type="RefSeq" id="WP_011388605.1">
    <property type="nucleotide sequence ID" value="NC_007643.1"/>
</dbReference>
<dbReference type="AlphaFoldDB" id="Q2RW44"/>
<keyword evidence="2" id="KW-1185">Reference proteome</keyword>
<evidence type="ECO:0000313" key="2">
    <source>
        <dbReference type="Proteomes" id="UP000001929"/>
    </source>
</evidence>
<dbReference type="EnsemblBacteria" id="ABC21651">
    <property type="protein sequence ID" value="ABC21651"/>
    <property type="gene ID" value="Rru_A0850"/>
</dbReference>
<name>Q2RW44_RHORT</name>
<protein>
    <submittedName>
        <fullName evidence="1">Uncharacterized protein</fullName>
    </submittedName>
</protein>